<dbReference type="STRING" id="50429.A0A2B4RM97"/>
<sequence length="444" mass="50047">MVILPLMLMIVVKLGWAAQCNKWSGPAGTVECIQIQRYNNEYQWATCLTDAYIKQKSNQKHLCLDRTRVYCWYQCMLEENNKEYGPVTSDCSCSPSNPTSYPNTLTPTTLLPSQCYSPPGESCGWYRNCLEKKYPCEATSNGYAIKYAEHFCKLYNENFAKFSLTGKNWVNGVRKCLQVSLVPLLRPWANPTCKEIRDRAFASHTPCYLHPDKGVPSVCDLDCSDYYQIFWTIKGSFVKVDTLWESLKGMWNIGNECGWSANIKKCYRELKDGPVRVTKLKIKRFLRLRRSTDPLPESDAQSRFADGVGSAIASALRWNSNVMDWLAYTGRVEDAENLEIVVLLADKKALGIVSTSTPSIDFNQTIQEFASAVQQGALPLIVEGHNVWVRTLASCSDKACNSTQTLAVSDKPPNWNGTAEMSRGKVVMCGTIAVLIMMMNKLFY</sequence>
<keyword evidence="3" id="KW-1185">Reference proteome</keyword>
<proteinExistence type="predicted"/>
<feature type="chain" id="PRO_5012654142" evidence="1">
    <location>
        <begin position="18"/>
        <end position="444"/>
    </location>
</feature>
<keyword evidence="1" id="KW-0732">Signal</keyword>
<evidence type="ECO:0000256" key="1">
    <source>
        <dbReference type="SAM" id="SignalP"/>
    </source>
</evidence>
<evidence type="ECO:0000313" key="3">
    <source>
        <dbReference type="Proteomes" id="UP000225706"/>
    </source>
</evidence>
<feature type="signal peptide" evidence="1">
    <location>
        <begin position="1"/>
        <end position="17"/>
    </location>
</feature>
<reference evidence="3" key="1">
    <citation type="journal article" date="2017" name="bioRxiv">
        <title>Comparative analysis of the genomes of Stylophora pistillata and Acropora digitifera provides evidence for extensive differences between species of corals.</title>
        <authorList>
            <person name="Voolstra C.R."/>
            <person name="Li Y."/>
            <person name="Liew Y.J."/>
            <person name="Baumgarten S."/>
            <person name="Zoccola D."/>
            <person name="Flot J.-F."/>
            <person name="Tambutte S."/>
            <person name="Allemand D."/>
            <person name="Aranda M."/>
        </authorList>
    </citation>
    <scope>NUCLEOTIDE SEQUENCE [LARGE SCALE GENOMIC DNA]</scope>
</reference>
<comment type="caution">
    <text evidence="2">The sequence shown here is derived from an EMBL/GenBank/DDBJ whole genome shotgun (WGS) entry which is preliminary data.</text>
</comment>
<dbReference type="AlphaFoldDB" id="A0A2B4RM97"/>
<dbReference type="EMBL" id="LSMT01000418">
    <property type="protein sequence ID" value="PFX18296.1"/>
    <property type="molecule type" value="Genomic_DNA"/>
</dbReference>
<dbReference type="OrthoDB" id="9983261at2759"/>
<name>A0A2B4RM97_STYPI</name>
<dbReference type="Proteomes" id="UP000225706">
    <property type="component" value="Unassembled WGS sequence"/>
</dbReference>
<accession>A0A2B4RM97</accession>
<organism evidence="2 3">
    <name type="scientific">Stylophora pistillata</name>
    <name type="common">Smooth cauliflower coral</name>
    <dbReference type="NCBI Taxonomy" id="50429"/>
    <lineage>
        <taxon>Eukaryota</taxon>
        <taxon>Metazoa</taxon>
        <taxon>Cnidaria</taxon>
        <taxon>Anthozoa</taxon>
        <taxon>Hexacorallia</taxon>
        <taxon>Scleractinia</taxon>
        <taxon>Astrocoeniina</taxon>
        <taxon>Pocilloporidae</taxon>
        <taxon>Stylophora</taxon>
    </lineage>
</organism>
<protein>
    <submittedName>
        <fullName evidence="2">Uncharacterized protein</fullName>
    </submittedName>
</protein>
<evidence type="ECO:0000313" key="2">
    <source>
        <dbReference type="EMBL" id="PFX18296.1"/>
    </source>
</evidence>
<gene>
    <name evidence="2" type="ORF">AWC38_SpisGene17342</name>
</gene>